<name>A0A382ZJ61_9ZZZZ</name>
<gene>
    <name evidence="1" type="ORF">METZ01_LOCUS447592</name>
</gene>
<dbReference type="SUPFAM" id="SSF50974">
    <property type="entry name" value="Nitrous oxide reductase, N-terminal domain"/>
    <property type="match status" value="1"/>
</dbReference>
<feature type="non-terminal residue" evidence="1">
    <location>
        <position position="1"/>
    </location>
</feature>
<feature type="non-terminal residue" evidence="1">
    <location>
        <position position="257"/>
    </location>
</feature>
<dbReference type="EMBL" id="UINC01183811">
    <property type="protein sequence ID" value="SVD94738.1"/>
    <property type="molecule type" value="Genomic_DNA"/>
</dbReference>
<dbReference type="Gene3D" id="2.130.10.10">
    <property type="entry name" value="YVTN repeat-like/Quinoprotein amine dehydrogenase"/>
    <property type="match status" value="1"/>
</dbReference>
<accession>A0A382ZJ61</accession>
<proteinExistence type="predicted"/>
<protein>
    <submittedName>
        <fullName evidence="1">Uncharacterized protein</fullName>
    </submittedName>
</protein>
<dbReference type="InterPro" id="IPR015943">
    <property type="entry name" value="WD40/YVTN_repeat-like_dom_sf"/>
</dbReference>
<sequence>NHTSPGSTQCSYNEGILFKTSFYILFTVLIASHAFAQRAIVATTDFTTGSLSAIDTKTQAADTDLLLIHGDAKVRTHNDLVFVLNRLGQDNIIVMSKDDLATPITQYSTGDGTNPHEIAVLNTSKAYVTLYEKDYVLVINPTTGDSINVIDLSAFSDTDGLPEASQMALFGNHLFIAAQRLNREAIFSPTDFSTIVVVDIQTDTVVDLDQETEGIQGIFLEGTQPFGQAQRGGKWIIANVGTFGAQDGGIEIVDLVT</sequence>
<evidence type="ECO:0000313" key="1">
    <source>
        <dbReference type="EMBL" id="SVD94738.1"/>
    </source>
</evidence>
<reference evidence="1" key="1">
    <citation type="submission" date="2018-05" db="EMBL/GenBank/DDBJ databases">
        <authorList>
            <person name="Lanie J.A."/>
            <person name="Ng W.-L."/>
            <person name="Kazmierczak K.M."/>
            <person name="Andrzejewski T.M."/>
            <person name="Davidsen T.M."/>
            <person name="Wayne K.J."/>
            <person name="Tettelin H."/>
            <person name="Glass J.I."/>
            <person name="Rusch D."/>
            <person name="Podicherti R."/>
            <person name="Tsui H.-C.T."/>
            <person name="Winkler M.E."/>
        </authorList>
    </citation>
    <scope>NUCLEOTIDE SEQUENCE</scope>
</reference>
<dbReference type="InterPro" id="IPR011045">
    <property type="entry name" value="N2O_reductase_N"/>
</dbReference>
<dbReference type="AlphaFoldDB" id="A0A382ZJ61"/>
<organism evidence="1">
    <name type="scientific">marine metagenome</name>
    <dbReference type="NCBI Taxonomy" id="408172"/>
    <lineage>
        <taxon>unclassified sequences</taxon>
        <taxon>metagenomes</taxon>
        <taxon>ecological metagenomes</taxon>
    </lineage>
</organism>